<keyword evidence="2" id="KW-1185">Reference proteome</keyword>
<evidence type="ECO:0000313" key="2">
    <source>
        <dbReference type="Proteomes" id="UP000192796"/>
    </source>
</evidence>
<dbReference type="RefSeq" id="WP_081144952.1">
    <property type="nucleotide sequence ID" value="NZ_LVYD01000001.1"/>
</dbReference>
<name>A0A1V9G9C6_9BACT</name>
<reference evidence="1 2" key="1">
    <citation type="submission" date="2016-03" db="EMBL/GenBank/DDBJ databases">
        <title>Niastella vici sp. nov., isolated from farmland soil.</title>
        <authorList>
            <person name="Chen L."/>
            <person name="Wang D."/>
            <person name="Yang S."/>
            <person name="Wang G."/>
        </authorList>
    </citation>
    <scope>NUCLEOTIDE SEQUENCE [LARGE SCALE GENOMIC DNA]</scope>
    <source>
        <strain evidence="1 2">DJ57</strain>
    </source>
</reference>
<accession>A0A1V9G9C6</accession>
<sequence length="78" mass="9178">MQYIEPREVIIRTSNFEMEGIISGTRDAFNYESSNSHFIYWFPSGIIDSLAVKKNQMKPEQQEIIEACENKMKEFLPE</sequence>
<proteinExistence type="predicted"/>
<dbReference type="Proteomes" id="UP000192796">
    <property type="component" value="Unassembled WGS sequence"/>
</dbReference>
<evidence type="ECO:0000313" key="1">
    <source>
        <dbReference type="EMBL" id="OQP67259.1"/>
    </source>
</evidence>
<dbReference type="STRING" id="1703345.A3860_02545"/>
<comment type="caution">
    <text evidence="1">The sequence shown here is derived from an EMBL/GenBank/DDBJ whole genome shotgun (WGS) entry which is preliminary data.</text>
</comment>
<dbReference type="EMBL" id="LVYD01000001">
    <property type="protein sequence ID" value="OQP67259.1"/>
    <property type="molecule type" value="Genomic_DNA"/>
</dbReference>
<organism evidence="1 2">
    <name type="scientific">Niastella vici</name>
    <dbReference type="NCBI Taxonomy" id="1703345"/>
    <lineage>
        <taxon>Bacteria</taxon>
        <taxon>Pseudomonadati</taxon>
        <taxon>Bacteroidota</taxon>
        <taxon>Chitinophagia</taxon>
        <taxon>Chitinophagales</taxon>
        <taxon>Chitinophagaceae</taxon>
        <taxon>Niastella</taxon>
    </lineage>
</organism>
<gene>
    <name evidence="1" type="ORF">A3860_02545</name>
</gene>
<dbReference type="AlphaFoldDB" id="A0A1V9G9C6"/>
<protein>
    <submittedName>
        <fullName evidence="1">Uncharacterized protein</fullName>
    </submittedName>
</protein>